<dbReference type="Gene3D" id="3.30.2170.10">
    <property type="entry name" value="archaeoglobus fulgidus dsm 4304 superfamily"/>
    <property type="match status" value="1"/>
</dbReference>
<keyword evidence="1" id="KW-0378">Hydrolase</keyword>
<sequence length="166" mass="17085">MSRYAAVDAHYPAAGGARAALVVAAEPQFATLVEERVATVDAVPAYRPGFFFERELPALRAVLATTAPVDLLVVDGYVDLDPAGRPGLGAHLHAALGVPVVGVAKTAFRSATHAIPVVRGGARPLHVTAAGIPAQEGAALIRAMAGPHRIPDALRRVDRLARAGPG</sequence>
<keyword evidence="2" id="KW-1185">Reference proteome</keyword>
<reference evidence="1 2" key="1">
    <citation type="submission" date="2021-01" db="EMBL/GenBank/DDBJ databases">
        <title>Whole genome shotgun sequence of Asanoa siamensis NBRC 107932.</title>
        <authorList>
            <person name="Komaki H."/>
            <person name="Tamura T."/>
        </authorList>
    </citation>
    <scope>NUCLEOTIDE SEQUENCE [LARGE SCALE GENOMIC DNA]</scope>
    <source>
        <strain evidence="1 2">NBRC 107932</strain>
    </source>
</reference>
<keyword evidence="1" id="KW-0540">Nuclease</keyword>
<dbReference type="RefSeq" id="WP_203716556.1">
    <property type="nucleotide sequence ID" value="NZ_BONE01000047.1"/>
</dbReference>
<dbReference type="EMBL" id="BONE01000047">
    <property type="protein sequence ID" value="GIF75714.1"/>
    <property type="molecule type" value="Genomic_DNA"/>
</dbReference>
<dbReference type="Proteomes" id="UP000604117">
    <property type="component" value="Unassembled WGS sequence"/>
</dbReference>
<comment type="caution">
    <text evidence="1">The sequence shown here is derived from an EMBL/GenBank/DDBJ whole genome shotgun (WGS) entry which is preliminary data.</text>
</comment>
<organism evidence="1 2">
    <name type="scientific">Asanoa siamensis</name>
    <dbReference type="NCBI Taxonomy" id="926357"/>
    <lineage>
        <taxon>Bacteria</taxon>
        <taxon>Bacillati</taxon>
        <taxon>Actinomycetota</taxon>
        <taxon>Actinomycetes</taxon>
        <taxon>Micromonosporales</taxon>
        <taxon>Micromonosporaceae</taxon>
        <taxon>Asanoa</taxon>
    </lineage>
</organism>
<accession>A0ABQ4CWP4</accession>
<name>A0ABQ4CWP4_9ACTN</name>
<dbReference type="Pfam" id="PF04493">
    <property type="entry name" value="Endonuclease_5"/>
    <property type="match status" value="1"/>
</dbReference>
<keyword evidence="1" id="KW-0255">Endonuclease</keyword>
<evidence type="ECO:0000313" key="2">
    <source>
        <dbReference type="Proteomes" id="UP000604117"/>
    </source>
</evidence>
<proteinExistence type="predicted"/>
<evidence type="ECO:0000313" key="1">
    <source>
        <dbReference type="EMBL" id="GIF75714.1"/>
    </source>
</evidence>
<dbReference type="InterPro" id="IPR007581">
    <property type="entry name" value="Endonuclease-V"/>
</dbReference>
<dbReference type="GO" id="GO:0004519">
    <property type="term" value="F:endonuclease activity"/>
    <property type="evidence" value="ECO:0007669"/>
    <property type="project" value="UniProtKB-KW"/>
</dbReference>
<gene>
    <name evidence="1" type="primary">nfi</name>
    <name evidence="1" type="ORF">Asi02nite_52320</name>
</gene>
<protein>
    <submittedName>
        <fullName evidence="1">Endonuclease V</fullName>
    </submittedName>
</protein>